<dbReference type="GO" id="GO:0015031">
    <property type="term" value="P:protein transport"/>
    <property type="evidence" value="ECO:0007669"/>
    <property type="project" value="UniProtKB-KW"/>
</dbReference>
<evidence type="ECO:0000256" key="2">
    <source>
        <dbReference type="ARBA" id="ARBA00022927"/>
    </source>
</evidence>
<dbReference type="GO" id="GO:0032456">
    <property type="term" value="P:endocytic recycling"/>
    <property type="evidence" value="ECO:0007669"/>
    <property type="project" value="InterPro"/>
</dbReference>
<dbReference type="AlphaFoldDB" id="A0A183NV73"/>
<keyword evidence="5" id="KW-1185">Reference proteome</keyword>
<evidence type="ECO:0000256" key="3">
    <source>
        <dbReference type="ARBA" id="ARBA00023054"/>
    </source>
</evidence>
<dbReference type="GO" id="GO:0000149">
    <property type="term" value="F:SNARE binding"/>
    <property type="evidence" value="ECO:0007669"/>
    <property type="project" value="TreeGrafter"/>
</dbReference>
<accession>A0A183NV73</accession>
<keyword evidence="2" id="KW-0653">Protein transport</keyword>
<dbReference type="Pfam" id="PF10475">
    <property type="entry name" value="Vps54_N"/>
    <property type="match status" value="1"/>
</dbReference>
<dbReference type="PANTHER" id="PTHR13258:SF0">
    <property type="entry name" value="SYNDETIN"/>
    <property type="match status" value="1"/>
</dbReference>
<evidence type="ECO:0000313" key="5">
    <source>
        <dbReference type="Proteomes" id="UP000269396"/>
    </source>
</evidence>
<keyword evidence="1" id="KW-0813">Transport</keyword>
<dbReference type="PANTHER" id="PTHR13258">
    <property type="entry name" value="SYNDETIN"/>
    <property type="match status" value="1"/>
</dbReference>
<evidence type="ECO:0000313" key="4">
    <source>
        <dbReference type="EMBL" id="VDP31634.1"/>
    </source>
</evidence>
<gene>
    <name evidence="4" type="ORF">SMTD_LOCUS6009</name>
</gene>
<sequence>MEAGDQRLVHTPFVPSGYWSPCAQLVGNPSSVDSPNPTRDPHVMQELINNVEDVYYSMTFDSGKYEIENIAGPNCRELSKLKLRLLALDRQNKAVSRRVSELVLEKHPQYEAELKGVLSLQSDNWETLCMCREIRNSLKQADKTLVLSRLIVLRNHRRQLRLKQALNILFRLRNLQNNVYRLDTLIKQGDFYDAIQLHRESLVLLEDFRSYRCIESIHSKLKASELRIDEKLDSELQRSCEHFDEKSYSTVQRAFELLGSTQTTFAQLQMHYVAAIQRKSFYLVQFHVHSASQPDTSGNKIITDHSYPELCQSSETYPSASSHTKHKSFTSNSLLNNSKYHKPKLKVDNINRDNIVVTTEIDQDSSTVTKSSVIINNDHGCDPQLARQWHDYVTCKLDSGRSRIWSEIISRIEPILNVVSHLARDMTFDQIASLLSTINHFVHIGEEFCECSPNELLEALRISIQKYFKDFHRKHMDRLKMFLENETWKICPVKHSFTVMDLQEFRAVKDLFESNTANNNITSNSNGTNVNKSITVNGLSKVSDSNNNNNSTITLVFLVYPLLFPFLFILLL</sequence>
<dbReference type="Proteomes" id="UP000269396">
    <property type="component" value="Unassembled WGS sequence"/>
</dbReference>
<protein>
    <submittedName>
        <fullName evidence="4">Uncharacterized protein</fullName>
    </submittedName>
</protein>
<reference evidence="4 5" key="1">
    <citation type="submission" date="2018-11" db="EMBL/GenBank/DDBJ databases">
        <authorList>
            <consortium name="Pathogen Informatics"/>
        </authorList>
    </citation>
    <scope>NUCLEOTIDE SEQUENCE [LARGE SCALE GENOMIC DNA]</scope>
    <source>
        <strain>Denwood</strain>
        <strain evidence="5">Zambia</strain>
    </source>
</reference>
<dbReference type="GO" id="GO:0005829">
    <property type="term" value="C:cytosol"/>
    <property type="evidence" value="ECO:0007669"/>
    <property type="project" value="GOC"/>
</dbReference>
<dbReference type="GO" id="GO:1990745">
    <property type="term" value="C:EARP complex"/>
    <property type="evidence" value="ECO:0007669"/>
    <property type="project" value="InterPro"/>
</dbReference>
<dbReference type="EMBL" id="UZAL01027336">
    <property type="protein sequence ID" value="VDP31634.1"/>
    <property type="molecule type" value="Genomic_DNA"/>
</dbReference>
<name>A0A183NV73_9TREM</name>
<dbReference type="InterPro" id="IPR019515">
    <property type="entry name" value="VPS54_N"/>
</dbReference>
<dbReference type="STRING" id="31246.A0A183NV73"/>
<dbReference type="GO" id="GO:0042147">
    <property type="term" value="P:retrograde transport, endosome to Golgi"/>
    <property type="evidence" value="ECO:0007669"/>
    <property type="project" value="InterPro"/>
</dbReference>
<organism evidence="4 5">
    <name type="scientific">Schistosoma mattheei</name>
    <dbReference type="NCBI Taxonomy" id="31246"/>
    <lineage>
        <taxon>Eukaryota</taxon>
        <taxon>Metazoa</taxon>
        <taxon>Spiralia</taxon>
        <taxon>Lophotrochozoa</taxon>
        <taxon>Platyhelminthes</taxon>
        <taxon>Trematoda</taxon>
        <taxon>Digenea</taxon>
        <taxon>Strigeidida</taxon>
        <taxon>Schistosomatoidea</taxon>
        <taxon>Schistosomatidae</taxon>
        <taxon>Schistosoma</taxon>
    </lineage>
</organism>
<keyword evidence="3" id="KW-0175">Coiled coil</keyword>
<dbReference type="InterPro" id="IPR040047">
    <property type="entry name" value="VPS50"/>
</dbReference>
<evidence type="ECO:0000256" key="1">
    <source>
        <dbReference type="ARBA" id="ARBA00022448"/>
    </source>
</evidence>
<proteinExistence type="predicted"/>